<dbReference type="OrthoDB" id="9810929at2"/>
<reference evidence="2 3" key="1">
    <citation type="submission" date="2018-10" db="EMBL/GenBank/DDBJ databases">
        <title>Genomic Encyclopedia of Archaeal and Bacterial Type Strains, Phase II (KMG-II): from individual species to whole genera.</title>
        <authorList>
            <person name="Goeker M."/>
        </authorList>
    </citation>
    <scope>NUCLEOTIDE SEQUENCE [LARGE SCALE GENOMIC DNA]</scope>
    <source>
        <strain evidence="2 3">DSM 14954</strain>
    </source>
</reference>
<evidence type="ECO:0000313" key="3">
    <source>
        <dbReference type="Proteomes" id="UP000278962"/>
    </source>
</evidence>
<feature type="domain" description="Endonuclease/exonuclease/phosphatase" evidence="1">
    <location>
        <begin position="3"/>
        <end position="223"/>
    </location>
</feature>
<dbReference type="Proteomes" id="UP000278962">
    <property type="component" value="Unassembled WGS sequence"/>
</dbReference>
<dbReference type="InterPro" id="IPR036691">
    <property type="entry name" value="Endo/exonu/phosph_ase_sf"/>
</dbReference>
<keyword evidence="2" id="KW-0540">Nuclease</keyword>
<dbReference type="RefSeq" id="WP_121254091.1">
    <property type="nucleotide sequence ID" value="NZ_RBIL01000002.1"/>
</dbReference>
<proteinExistence type="predicted"/>
<dbReference type="Gene3D" id="3.60.10.10">
    <property type="entry name" value="Endonuclease/exonuclease/phosphatase"/>
    <property type="match status" value="1"/>
</dbReference>
<sequence length="238" mass="26058">MAAVGADVVCLQEVTARTAPLWRESLHAAGWPFVETAVAALPPKPTKRRLAVLTAARTPLERLPAPPVPWGERVLCCVADGIEVVNLHSPIAPSPELAKIRTHEAVAAYLREPSARPRVLCGDLNTPRRELEDGTLLTFAHDSAGRLRPERGERWDRAERALVRDLGWTDTWRTLHGYGTRDASWTFAGDKGGWRLDHVLLDGLTPVASSYAHDWRRAGLSDHSALVVDVQPPAATTS</sequence>
<comment type="caution">
    <text evidence="2">The sequence shown here is derived from an EMBL/GenBank/DDBJ whole genome shotgun (WGS) entry which is preliminary data.</text>
</comment>
<dbReference type="InterPro" id="IPR005135">
    <property type="entry name" value="Endo/exonuclease/phosphatase"/>
</dbReference>
<keyword evidence="3" id="KW-1185">Reference proteome</keyword>
<evidence type="ECO:0000259" key="1">
    <source>
        <dbReference type="Pfam" id="PF03372"/>
    </source>
</evidence>
<keyword evidence="2" id="KW-0378">Hydrolase</keyword>
<organism evidence="2 3">
    <name type="scientific">Solirubrobacter pauli</name>
    <dbReference type="NCBI Taxonomy" id="166793"/>
    <lineage>
        <taxon>Bacteria</taxon>
        <taxon>Bacillati</taxon>
        <taxon>Actinomycetota</taxon>
        <taxon>Thermoleophilia</taxon>
        <taxon>Solirubrobacterales</taxon>
        <taxon>Solirubrobacteraceae</taxon>
        <taxon>Solirubrobacter</taxon>
    </lineage>
</organism>
<keyword evidence="2" id="KW-0269">Exonuclease</keyword>
<name>A0A660KXL1_9ACTN</name>
<dbReference type="EMBL" id="RBIL01000002">
    <property type="protein sequence ID" value="RKQ86396.1"/>
    <property type="molecule type" value="Genomic_DNA"/>
</dbReference>
<gene>
    <name evidence="2" type="ORF">C8N24_4408</name>
</gene>
<accession>A0A660KXL1</accession>
<evidence type="ECO:0000313" key="2">
    <source>
        <dbReference type="EMBL" id="RKQ86396.1"/>
    </source>
</evidence>
<protein>
    <submittedName>
        <fullName evidence="2">Exonuclease III</fullName>
    </submittedName>
</protein>
<dbReference type="SUPFAM" id="SSF56219">
    <property type="entry name" value="DNase I-like"/>
    <property type="match status" value="1"/>
</dbReference>
<dbReference type="AlphaFoldDB" id="A0A660KXL1"/>
<dbReference type="Pfam" id="PF03372">
    <property type="entry name" value="Exo_endo_phos"/>
    <property type="match status" value="1"/>
</dbReference>
<dbReference type="GO" id="GO:0004527">
    <property type="term" value="F:exonuclease activity"/>
    <property type="evidence" value="ECO:0007669"/>
    <property type="project" value="UniProtKB-KW"/>
</dbReference>